<comment type="caution">
    <text evidence="2">The sequence shown here is derived from an EMBL/GenBank/DDBJ whole genome shotgun (WGS) entry which is preliminary data.</text>
</comment>
<sequence>MESAYNFTEYRYRFLKESKESFHAGSKGSKFVVERVQRDSELTGVKDTFLELIRQDIVHKKINIKDIILRCISMSYEVYREETKRLSREVFDLGCWLREAQQRNKEITHDVIKKVKEAEQREQIILEKNEKIRKVSQEVESIRLKLKKAKSSTKNNHKGKGVDRQTKIQVDQLPIEKIDISLYSNTLIEMLMYDIPARWKEDKIIAIFKNLGLVKKISIKNQFKYKLVKMVIYLKVRTGKCGVPIRNMYTERIRFVYILCTFL</sequence>
<name>A0A2I1HHC3_9GLOM</name>
<dbReference type="EMBL" id="LLXI01002931">
    <property type="protein sequence ID" value="PKY58277.1"/>
    <property type="molecule type" value="Genomic_DNA"/>
</dbReference>
<accession>A0A2I1HHC3</accession>
<feature type="coiled-coil region" evidence="1">
    <location>
        <begin position="125"/>
        <end position="152"/>
    </location>
</feature>
<dbReference type="VEuPathDB" id="FungiDB:RhiirA1_398948"/>
<gene>
    <name evidence="2" type="ORF">RhiirA4_480047</name>
</gene>
<dbReference type="AlphaFoldDB" id="A0A2I1HHC3"/>
<keyword evidence="1" id="KW-0175">Coiled coil</keyword>
<dbReference type="VEuPathDB" id="FungiDB:RhiirFUN_005936"/>
<dbReference type="Proteomes" id="UP000234323">
    <property type="component" value="Unassembled WGS sequence"/>
</dbReference>
<dbReference type="VEuPathDB" id="FungiDB:FUN_015835"/>
<protein>
    <submittedName>
        <fullName evidence="2">Uncharacterized protein</fullName>
    </submittedName>
</protein>
<evidence type="ECO:0000313" key="2">
    <source>
        <dbReference type="EMBL" id="PKY58277.1"/>
    </source>
</evidence>
<evidence type="ECO:0000313" key="3">
    <source>
        <dbReference type="Proteomes" id="UP000234323"/>
    </source>
</evidence>
<evidence type="ECO:0000256" key="1">
    <source>
        <dbReference type="SAM" id="Coils"/>
    </source>
</evidence>
<reference evidence="2 3" key="1">
    <citation type="submission" date="2015-10" db="EMBL/GenBank/DDBJ databases">
        <title>Genome analyses suggest a sexual origin of heterokaryosis in a supposedly ancient asexual fungus.</title>
        <authorList>
            <person name="Ropars J."/>
            <person name="Sedzielewska K."/>
            <person name="Noel J."/>
            <person name="Charron P."/>
            <person name="Farinelli L."/>
            <person name="Marton T."/>
            <person name="Kruger M."/>
            <person name="Pelin A."/>
            <person name="Brachmann A."/>
            <person name="Corradi N."/>
        </authorList>
    </citation>
    <scope>NUCLEOTIDE SEQUENCE [LARGE SCALE GENOMIC DNA]</scope>
    <source>
        <strain evidence="2 3">A4</strain>
    </source>
</reference>
<keyword evidence="3" id="KW-1185">Reference proteome</keyword>
<proteinExistence type="predicted"/>
<organism evidence="2 3">
    <name type="scientific">Rhizophagus irregularis</name>
    <dbReference type="NCBI Taxonomy" id="588596"/>
    <lineage>
        <taxon>Eukaryota</taxon>
        <taxon>Fungi</taxon>
        <taxon>Fungi incertae sedis</taxon>
        <taxon>Mucoromycota</taxon>
        <taxon>Glomeromycotina</taxon>
        <taxon>Glomeromycetes</taxon>
        <taxon>Glomerales</taxon>
        <taxon>Glomeraceae</taxon>
        <taxon>Rhizophagus</taxon>
    </lineage>
</organism>